<protein>
    <recommendedName>
        <fullName evidence="5">siroheme decarboxylase</fullName>
        <ecNumber evidence="5">4.1.1.111</ecNumber>
    </recommendedName>
</protein>
<accession>A0A259W4Q7</accession>
<evidence type="ECO:0000259" key="8">
    <source>
        <dbReference type="Pfam" id="PF17805"/>
    </source>
</evidence>
<comment type="function">
    <text evidence="6">Involved in heme d1 biosynthesis. Catalyzes the decarboxylation of siroheme into didecarboxysiroheme.</text>
</comment>
<keyword evidence="12" id="KW-1185">Reference proteome</keyword>
<dbReference type="Gene3D" id="3.30.70.3460">
    <property type="match status" value="1"/>
</dbReference>
<dbReference type="EMBL" id="VMRX01000012">
    <property type="protein sequence ID" value="TVT34685.1"/>
    <property type="molecule type" value="Genomic_DNA"/>
</dbReference>
<reference evidence="10 12" key="1">
    <citation type="submission" date="2017-06" db="EMBL/GenBank/DDBJ databases">
        <title>Draft genome sequence of the halophilic bacterium Marinobacter vinifirmus FB1.</title>
        <authorList>
            <person name="Stepanov V.G."/>
            <person name="Roberts D.J."/>
            <person name="Fox G.E."/>
        </authorList>
    </citation>
    <scope>NUCLEOTIDE SEQUENCE [LARGE SCALE GENOMIC DNA]</scope>
    <source>
        <strain evidence="10 12">FB1</strain>
    </source>
</reference>
<dbReference type="RefSeq" id="WP_082641071.1">
    <property type="nucleotide sequence ID" value="NZ_NEFY01000001.1"/>
</dbReference>
<comment type="catalytic activity">
    <reaction evidence="7">
        <text>siroheme + 2 H(+) = 12,18-didecarboxysiroheme + 2 CO2</text>
        <dbReference type="Rhea" id="RHEA:19093"/>
        <dbReference type="ChEBI" id="CHEBI:15378"/>
        <dbReference type="ChEBI" id="CHEBI:16526"/>
        <dbReference type="ChEBI" id="CHEBI:60052"/>
        <dbReference type="ChEBI" id="CHEBI:140497"/>
        <dbReference type="EC" id="4.1.1.111"/>
    </reaction>
</comment>
<dbReference type="AlphaFoldDB" id="A0A259W4Q7"/>
<evidence type="ECO:0000256" key="2">
    <source>
        <dbReference type="ARBA" id="ARBA00023444"/>
    </source>
</evidence>
<comment type="similarity">
    <text evidence="3">Belongs to the Ahb/Nir family.</text>
</comment>
<comment type="caution">
    <text evidence="11">The sequence shown here is derived from an EMBL/GenBank/DDBJ whole genome shotgun (WGS) entry which is preliminary data.</text>
</comment>
<gene>
    <name evidence="10" type="ORF">B9Q17_13700</name>
    <name evidence="11" type="ORF">FHK81_05135</name>
</gene>
<comment type="subunit">
    <text evidence="4">Probably forms a complex composed of NirD, NirL, NirG and NirH. All proteins are required for the total conversion of siroheme to didecarboxysiroheme.</text>
</comment>
<evidence type="ECO:0000313" key="13">
    <source>
        <dbReference type="Proteomes" id="UP000319142"/>
    </source>
</evidence>
<evidence type="ECO:0000256" key="1">
    <source>
        <dbReference type="ARBA" id="ARBA00023239"/>
    </source>
</evidence>
<evidence type="ECO:0000256" key="7">
    <source>
        <dbReference type="ARBA" id="ARBA00048470"/>
    </source>
</evidence>
<dbReference type="PANTHER" id="PTHR43413">
    <property type="entry name" value="TRANSCRIPTIONAL REGULATOR, ASNC FAMILY"/>
    <property type="match status" value="1"/>
</dbReference>
<dbReference type="Proteomes" id="UP000216984">
    <property type="component" value="Unassembled WGS sequence"/>
</dbReference>
<feature type="domain" description="Siroheme decarboxylase NirL-like HTH" evidence="9">
    <location>
        <begin position="34"/>
        <end position="72"/>
    </location>
</feature>
<name>A0A259W4Q7_9GAMM</name>
<evidence type="ECO:0000259" key="9">
    <source>
        <dbReference type="Pfam" id="PF22451"/>
    </source>
</evidence>
<organism evidence="11 13">
    <name type="scientific">Marinobacter vinifirmus</name>
    <dbReference type="NCBI Taxonomy" id="355591"/>
    <lineage>
        <taxon>Bacteria</taxon>
        <taxon>Pseudomonadati</taxon>
        <taxon>Pseudomonadota</taxon>
        <taxon>Gammaproteobacteria</taxon>
        <taxon>Pseudomonadales</taxon>
        <taxon>Marinobacteraceae</taxon>
        <taxon>Marinobacter</taxon>
    </lineage>
</organism>
<dbReference type="InterPro" id="IPR040523">
    <property type="entry name" value="AsnC_trans_reg2"/>
</dbReference>
<dbReference type="PANTHER" id="PTHR43413:SF1">
    <property type="entry name" value="SIROHEME DECARBOXYLASE NIRL SUBUNIT"/>
    <property type="match status" value="1"/>
</dbReference>
<dbReference type="Proteomes" id="UP000319142">
    <property type="component" value="Unassembled WGS sequence"/>
</dbReference>
<evidence type="ECO:0000256" key="6">
    <source>
        <dbReference type="ARBA" id="ARBA00045291"/>
    </source>
</evidence>
<evidence type="ECO:0000313" key="10">
    <source>
        <dbReference type="EMBL" id="OZC37596.1"/>
    </source>
</evidence>
<dbReference type="EMBL" id="NEFY01000001">
    <property type="protein sequence ID" value="OZC37596.1"/>
    <property type="molecule type" value="Genomic_DNA"/>
</dbReference>
<dbReference type="Pfam" id="PF22451">
    <property type="entry name" value="NirdL-like_HTH"/>
    <property type="match status" value="1"/>
</dbReference>
<sequence length="181" mass="20774">MNHPAPHPDRHNGSYLFDTEAFSAWGLLRLRQKLEEGLPLTPRPYLALAEQTGLTEQQVMDAVRHWQDQGLIKRSGLIVKHRTLGYRANAMVVWDVPDEQVSELGRALAAVPFVTLCYQRPRRLPDWPYNLFCMIHGVNRERVLGQLDQMIASHHLEQIPHAVLFSNKAYLQRGGRYVSNS</sequence>
<dbReference type="InterPro" id="IPR050684">
    <property type="entry name" value="HTH-Siroheme_Decarb"/>
</dbReference>
<evidence type="ECO:0000256" key="3">
    <source>
        <dbReference type="ARBA" id="ARBA00023457"/>
    </source>
</evidence>
<comment type="pathway">
    <text evidence="2">Porphyrin-containing compound metabolism.</text>
</comment>
<dbReference type="InterPro" id="IPR053953">
    <property type="entry name" value="NirdL-like_HTH"/>
</dbReference>
<evidence type="ECO:0000313" key="11">
    <source>
        <dbReference type="EMBL" id="TVT34685.1"/>
    </source>
</evidence>
<reference evidence="11 13" key="2">
    <citation type="submission" date="2019-07" db="EMBL/GenBank/DDBJ databases">
        <title>The pathways for chlorine oxyanion respiration interact through the shared metabolite chlorate.</title>
        <authorList>
            <person name="Barnum T.P."/>
            <person name="Cheng Y."/>
            <person name="Hill K.A."/>
            <person name="Lucas L.N."/>
            <person name="Carlson H.K."/>
            <person name="Coates J.D."/>
        </authorList>
    </citation>
    <scope>NUCLEOTIDE SEQUENCE [LARGE SCALE GENOMIC DNA]</scope>
    <source>
        <strain evidence="11">UCB</strain>
    </source>
</reference>
<proteinExistence type="inferred from homology"/>
<keyword evidence="1" id="KW-0456">Lyase</keyword>
<dbReference type="EC" id="4.1.1.111" evidence="5"/>
<evidence type="ECO:0000256" key="4">
    <source>
        <dbReference type="ARBA" id="ARBA00023465"/>
    </source>
</evidence>
<dbReference type="Pfam" id="PF17805">
    <property type="entry name" value="AsnC_trans_reg2"/>
    <property type="match status" value="1"/>
</dbReference>
<evidence type="ECO:0000313" key="12">
    <source>
        <dbReference type="Proteomes" id="UP000216984"/>
    </source>
</evidence>
<evidence type="ECO:0000256" key="5">
    <source>
        <dbReference type="ARBA" id="ARBA00023471"/>
    </source>
</evidence>
<feature type="domain" description="Siroheme decarboxylase AsnC-like ligand binding" evidence="8">
    <location>
        <begin position="84"/>
        <end position="170"/>
    </location>
</feature>
<dbReference type="GO" id="GO:0016829">
    <property type="term" value="F:lyase activity"/>
    <property type="evidence" value="ECO:0007669"/>
    <property type="project" value="UniProtKB-KW"/>
</dbReference>